<evidence type="ECO:0000256" key="3">
    <source>
        <dbReference type="ARBA" id="ARBA00022755"/>
    </source>
</evidence>
<dbReference type="GO" id="GO:0005829">
    <property type="term" value="C:cytosol"/>
    <property type="evidence" value="ECO:0007669"/>
    <property type="project" value="TreeGrafter"/>
</dbReference>
<dbReference type="Pfam" id="PF00551">
    <property type="entry name" value="Formyl_trans_N"/>
    <property type="match status" value="1"/>
</dbReference>
<evidence type="ECO:0000256" key="1">
    <source>
        <dbReference type="ARBA" id="ARBA00005054"/>
    </source>
</evidence>
<evidence type="ECO:0000256" key="4">
    <source>
        <dbReference type="HAMAP-Rule" id="MF_01930"/>
    </source>
</evidence>
<comment type="caution">
    <text evidence="4">Lacks conserved residue(s) required for the propagation of feature annotation.</text>
</comment>
<dbReference type="OrthoDB" id="9806170at2"/>
<evidence type="ECO:0000313" key="6">
    <source>
        <dbReference type="Proteomes" id="UP000035704"/>
    </source>
</evidence>
<feature type="binding site" evidence="4">
    <location>
        <position position="70"/>
    </location>
    <ligand>
        <name>(6R)-10-formyltetrahydrofolate</name>
        <dbReference type="ChEBI" id="CHEBI:195366"/>
    </ligand>
</feature>
<dbReference type="HAMAP" id="MF_01930">
    <property type="entry name" value="PurN"/>
    <property type="match status" value="1"/>
</dbReference>
<comment type="similarity">
    <text evidence="4">Belongs to the GART family.</text>
</comment>
<dbReference type="PANTHER" id="PTHR43369">
    <property type="entry name" value="PHOSPHORIBOSYLGLYCINAMIDE FORMYLTRANSFERASE"/>
    <property type="match status" value="1"/>
</dbReference>
<protein>
    <recommendedName>
        <fullName evidence="4">Phosphoribosylglycinamide formyltransferase</fullName>
        <ecNumber evidence="4">2.1.2.2</ecNumber>
    </recommendedName>
    <alternativeName>
        <fullName evidence="4">5'-phosphoribosylglycinamide transformylase</fullName>
    </alternativeName>
    <alternativeName>
        <fullName evidence="4">GAR transformylase</fullName>
        <shortName evidence="4">GART</shortName>
    </alternativeName>
</protein>
<dbReference type="GO" id="GO:0004644">
    <property type="term" value="F:phosphoribosylglycinamide formyltransferase activity"/>
    <property type="evidence" value="ECO:0007669"/>
    <property type="project" value="UniProtKB-UniRule"/>
</dbReference>
<dbReference type="KEGG" id="cace:CACET_c03700"/>
<dbReference type="Proteomes" id="UP000035704">
    <property type="component" value="Chromosome"/>
</dbReference>
<dbReference type="GO" id="GO:0006189">
    <property type="term" value="P:'de novo' IMP biosynthetic process"/>
    <property type="evidence" value="ECO:0007669"/>
    <property type="project" value="UniProtKB-UniRule"/>
</dbReference>
<dbReference type="SUPFAM" id="SSF53328">
    <property type="entry name" value="Formyltransferase"/>
    <property type="match status" value="1"/>
</dbReference>
<comment type="pathway">
    <text evidence="1 4">Purine metabolism; IMP biosynthesis via de novo pathway; N(2)-formyl-N(1)-(5-phospho-D-ribosyl)glycinamide from N(1)-(5-phospho-D-ribosyl)glycinamide (10-formyl THF route): step 1/1.</text>
</comment>
<dbReference type="EMBL" id="CP009687">
    <property type="protein sequence ID" value="AKL93886.1"/>
    <property type="molecule type" value="Genomic_DNA"/>
</dbReference>
<evidence type="ECO:0000256" key="2">
    <source>
        <dbReference type="ARBA" id="ARBA00022679"/>
    </source>
</evidence>
<proteinExistence type="inferred from homology"/>
<evidence type="ECO:0000313" key="5">
    <source>
        <dbReference type="EMBL" id="AKL93886.1"/>
    </source>
</evidence>
<dbReference type="InterPro" id="IPR002376">
    <property type="entry name" value="Formyl_transf_N"/>
</dbReference>
<keyword evidence="2 4" id="KW-0808">Transferase</keyword>
<dbReference type="InterPro" id="IPR004607">
    <property type="entry name" value="GART"/>
</dbReference>
<dbReference type="UniPathway" id="UPA00074">
    <property type="reaction ID" value="UER00126"/>
</dbReference>
<dbReference type="PATRIC" id="fig|84022.5.peg.1725"/>
<accession>A0A0D8IHQ2</accession>
<dbReference type="EC" id="2.1.2.2" evidence="4"/>
<feature type="active site" description="Proton donor" evidence="4">
    <location>
        <position position="111"/>
    </location>
</feature>
<feature type="site" description="Raises pKa of active site His" evidence="4">
    <location>
        <position position="152"/>
    </location>
</feature>
<feature type="binding site" evidence="4">
    <location>
        <position position="109"/>
    </location>
    <ligand>
        <name>(6R)-10-formyltetrahydrofolate</name>
        <dbReference type="ChEBI" id="CHEBI:195366"/>
    </ligand>
</feature>
<dbReference type="InterPro" id="IPR036477">
    <property type="entry name" value="Formyl_transf_N_sf"/>
</dbReference>
<keyword evidence="6" id="KW-1185">Reference proteome</keyword>
<gene>
    <name evidence="4 5" type="primary">purN</name>
    <name evidence="5" type="ORF">CACET_c03700</name>
</gene>
<comment type="function">
    <text evidence="4">Catalyzes the transfer of a formyl group from 10-formyltetrahydrofolate to 5-phospho-ribosyl-glycinamide (GAR), producing 5-phospho-ribosyl-N-formylglycinamide (FGAR) and tetrahydrofolate.</text>
</comment>
<name>A0A0D8IHQ2_9CLOT</name>
<dbReference type="STRING" id="84022.CACET_c03700"/>
<keyword evidence="3 4" id="KW-0658">Purine biosynthesis</keyword>
<dbReference type="RefSeq" id="WP_044823232.1">
    <property type="nucleotide sequence ID" value="NZ_CP009687.1"/>
</dbReference>
<organism evidence="5 6">
    <name type="scientific">Clostridium aceticum</name>
    <dbReference type="NCBI Taxonomy" id="84022"/>
    <lineage>
        <taxon>Bacteria</taxon>
        <taxon>Bacillati</taxon>
        <taxon>Bacillota</taxon>
        <taxon>Clostridia</taxon>
        <taxon>Eubacteriales</taxon>
        <taxon>Clostridiaceae</taxon>
        <taxon>Clostridium</taxon>
    </lineage>
</organism>
<sequence>MQGIKIAVLISGGGTNLQSLIDAVEEGSIKGSIALVISDRKGAFGLTRAENHGIQAMLLDKKTYGGIEERDAALLQILQEQKIDLIVLAGYLAIVPQRIIAKYENRMINIHPSLIPSFCGSGYYGEKVHQEALNRGVKVTGATVHFVNEETDGGPIILQETVTIDFDDDLKDIQTKVLEIEHKILPQAVRLFAEGRLKVIGNRVKIL</sequence>
<reference evidence="5 6" key="1">
    <citation type="submission" date="2014-10" db="EMBL/GenBank/DDBJ databases">
        <title>Genome sequence of Clostridium aceticum DSM 1496.</title>
        <authorList>
            <person name="Poehlein A."/>
            <person name="Schiel-Bengelsdorf B."/>
            <person name="Gottschalk G."/>
            <person name="Duerre P."/>
            <person name="Daniel R."/>
        </authorList>
    </citation>
    <scope>NUCLEOTIDE SEQUENCE [LARGE SCALE GENOMIC DNA]</scope>
    <source>
        <strain evidence="5 6">DSM 1496</strain>
    </source>
</reference>
<dbReference type="NCBIfam" id="TIGR00639">
    <property type="entry name" value="PurN"/>
    <property type="match status" value="1"/>
</dbReference>
<feature type="binding site" evidence="4">
    <location>
        <begin position="14"/>
        <end position="16"/>
    </location>
    <ligand>
        <name>N(1)-(5-phospho-beta-D-ribosyl)glycinamide</name>
        <dbReference type="ChEBI" id="CHEBI:143788"/>
    </ligand>
</feature>
<dbReference type="PANTHER" id="PTHR43369:SF2">
    <property type="entry name" value="PHOSPHORIBOSYLGLYCINAMIDE FORMYLTRANSFERASE"/>
    <property type="match status" value="1"/>
</dbReference>
<comment type="catalytic activity">
    <reaction evidence="4">
        <text>N(1)-(5-phospho-beta-D-ribosyl)glycinamide + (6R)-10-formyltetrahydrofolate = N(2)-formyl-N(1)-(5-phospho-beta-D-ribosyl)glycinamide + (6S)-5,6,7,8-tetrahydrofolate + H(+)</text>
        <dbReference type="Rhea" id="RHEA:15053"/>
        <dbReference type="ChEBI" id="CHEBI:15378"/>
        <dbReference type="ChEBI" id="CHEBI:57453"/>
        <dbReference type="ChEBI" id="CHEBI:143788"/>
        <dbReference type="ChEBI" id="CHEBI:147286"/>
        <dbReference type="ChEBI" id="CHEBI:195366"/>
        <dbReference type="EC" id="2.1.2.2"/>
    </reaction>
</comment>
<dbReference type="CDD" id="cd08645">
    <property type="entry name" value="FMT_core_GART"/>
    <property type="match status" value="1"/>
</dbReference>
<dbReference type="AlphaFoldDB" id="A0A0D8IHQ2"/>
<dbReference type="Gene3D" id="3.40.50.170">
    <property type="entry name" value="Formyl transferase, N-terminal domain"/>
    <property type="match status" value="1"/>
</dbReference>